<gene>
    <name evidence="1" type="ORF">GNLVRS02_ARAD1D12606g</name>
</gene>
<dbReference type="EMBL" id="HG937694">
    <property type="protein sequence ID" value="CDP37485.1"/>
    <property type="molecule type" value="Genomic_DNA"/>
</dbReference>
<dbReference type="AlphaFoldDB" id="A0A060T8M3"/>
<reference evidence="1" key="2">
    <citation type="submission" date="2014-06" db="EMBL/GenBank/DDBJ databases">
        <title>The complete genome of Blastobotrys (Arxula) adeninivorans LS3 - a yeast of biotechnological interest.</title>
        <authorList>
            <person name="Kunze G."/>
            <person name="Gaillardin C."/>
            <person name="Czernicka M."/>
            <person name="Durrens P."/>
            <person name="Martin T."/>
            <person name="Boer E."/>
            <person name="Gabaldon T."/>
            <person name="Cruz J."/>
            <person name="Talla E."/>
            <person name="Marck C."/>
            <person name="Goffeau A."/>
            <person name="Barbe V."/>
            <person name="Baret P."/>
            <person name="Baronian K."/>
            <person name="Beier S."/>
            <person name="Bleykasten C."/>
            <person name="Bode R."/>
            <person name="Casaregola S."/>
            <person name="Despons L."/>
            <person name="Fairhead C."/>
            <person name="Giersberg M."/>
            <person name="Gierski P."/>
            <person name="Hahnel U."/>
            <person name="Hartmann A."/>
            <person name="Jankowska D."/>
            <person name="Jubin C."/>
            <person name="Jung P."/>
            <person name="Lafontaine I."/>
            <person name="Leh-Louis V."/>
            <person name="Lemaire M."/>
            <person name="Marcet-Houben M."/>
            <person name="Mascher M."/>
            <person name="Morel G."/>
            <person name="Richard G.-F."/>
            <person name="Riechen J."/>
            <person name="Sacerdot C."/>
            <person name="Sarkar A."/>
            <person name="Savel G."/>
            <person name="Schacherer J."/>
            <person name="Sherman D."/>
            <person name="Straub M.-L."/>
            <person name="Stein N."/>
            <person name="Thierry A."/>
            <person name="Trautwein-Schult A."/>
            <person name="Westhof E."/>
            <person name="Worch S."/>
            <person name="Dujon B."/>
            <person name="Souciet J.-L."/>
            <person name="Wincker P."/>
            <person name="Scholz U."/>
            <person name="Neuveglise N."/>
        </authorList>
    </citation>
    <scope>NUCLEOTIDE SEQUENCE</scope>
    <source>
        <strain evidence="1">LS3</strain>
    </source>
</reference>
<sequence>MSCIIPPLIWSVRDGVARAICCRCVEHYRSNLYKAALVPIRTPERLFGNQVQPTFCVKSFFGSTPFLHHP</sequence>
<reference evidence="1" key="1">
    <citation type="submission" date="2014-02" db="EMBL/GenBank/DDBJ databases">
        <authorList>
            <person name="Genoscope - CEA"/>
        </authorList>
    </citation>
    <scope>NUCLEOTIDE SEQUENCE</scope>
    <source>
        <strain evidence="1">LS3</strain>
    </source>
</reference>
<proteinExistence type="predicted"/>
<organism evidence="1">
    <name type="scientific">Blastobotrys adeninivorans</name>
    <name type="common">Yeast</name>
    <name type="synonym">Arxula adeninivorans</name>
    <dbReference type="NCBI Taxonomy" id="409370"/>
    <lineage>
        <taxon>Eukaryota</taxon>
        <taxon>Fungi</taxon>
        <taxon>Dikarya</taxon>
        <taxon>Ascomycota</taxon>
        <taxon>Saccharomycotina</taxon>
        <taxon>Dipodascomycetes</taxon>
        <taxon>Dipodascales</taxon>
        <taxon>Trichomonascaceae</taxon>
        <taxon>Blastobotrys</taxon>
    </lineage>
</organism>
<protein>
    <submittedName>
        <fullName evidence="1">ARAD1D12606p</fullName>
    </submittedName>
</protein>
<evidence type="ECO:0000313" key="1">
    <source>
        <dbReference type="EMBL" id="CDP37485.1"/>
    </source>
</evidence>
<accession>A0A060T8M3</accession>
<name>A0A060T8M3_BLAAD</name>